<keyword evidence="5 6" id="KW-0472">Membrane</keyword>
<feature type="transmembrane region" description="Helical" evidence="6">
    <location>
        <begin position="136"/>
        <end position="158"/>
    </location>
</feature>
<feature type="transmembrane region" description="Helical" evidence="6">
    <location>
        <begin position="234"/>
        <end position="252"/>
    </location>
</feature>
<protein>
    <submittedName>
        <fullName evidence="8">MFS transporter</fullName>
    </submittedName>
</protein>
<feature type="transmembrane region" description="Helical" evidence="6">
    <location>
        <begin position="308"/>
        <end position="329"/>
    </location>
</feature>
<dbReference type="CDD" id="cd17321">
    <property type="entry name" value="MFS_MMR_MDR_like"/>
    <property type="match status" value="1"/>
</dbReference>
<reference evidence="8 9" key="1">
    <citation type="submission" date="2017-12" db="EMBL/GenBank/DDBJ databases">
        <title>Taxonomic description and draft genome of Pradoshia cofamensis Gen. nov., sp. nov., a thermotolerant bacillale isolated from anterior gut of earthworm Eisenia fetida.</title>
        <authorList>
            <person name="Saha T."/>
            <person name="Chakraborty R."/>
        </authorList>
    </citation>
    <scope>NUCLEOTIDE SEQUENCE [LARGE SCALE GENOMIC DNA]</scope>
    <source>
        <strain evidence="8 9">EAG3</strain>
    </source>
</reference>
<dbReference type="Gene3D" id="1.20.1720.10">
    <property type="entry name" value="Multidrug resistance protein D"/>
    <property type="match status" value="1"/>
</dbReference>
<dbReference type="OrthoDB" id="9807274at2"/>
<dbReference type="PANTHER" id="PTHR23501:SF190">
    <property type="entry name" value="MAJOR FACILITATOR SUPERFAMILY MFS_1"/>
    <property type="match status" value="1"/>
</dbReference>
<dbReference type="AlphaFoldDB" id="A0A2S7MVU1"/>
<evidence type="ECO:0000256" key="5">
    <source>
        <dbReference type="ARBA" id="ARBA00023136"/>
    </source>
</evidence>
<keyword evidence="4 6" id="KW-1133">Transmembrane helix</keyword>
<dbReference type="PRINTS" id="PR01036">
    <property type="entry name" value="TCRTETB"/>
</dbReference>
<feature type="transmembrane region" description="Helical" evidence="6">
    <location>
        <begin position="77"/>
        <end position="94"/>
    </location>
</feature>
<dbReference type="InterPro" id="IPR020846">
    <property type="entry name" value="MFS_dom"/>
</dbReference>
<proteinExistence type="predicted"/>
<dbReference type="GO" id="GO:0022857">
    <property type="term" value="F:transmembrane transporter activity"/>
    <property type="evidence" value="ECO:0007669"/>
    <property type="project" value="InterPro"/>
</dbReference>
<evidence type="ECO:0000256" key="2">
    <source>
        <dbReference type="ARBA" id="ARBA00022448"/>
    </source>
</evidence>
<evidence type="ECO:0000256" key="4">
    <source>
        <dbReference type="ARBA" id="ARBA00022989"/>
    </source>
</evidence>
<keyword evidence="2" id="KW-0813">Transport</keyword>
<keyword evidence="9" id="KW-1185">Reference proteome</keyword>
<dbReference type="InterPro" id="IPR011701">
    <property type="entry name" value="MFS"/>
</dbReference>
<name>A0A2S7MVU1_9BACI</name>
<comment type="subcellular location">
    <subcellularLocation>
        <location evidence="1">Cell membrane</location>
        <topology evidence="1">Multi-pass membrane protein</topology>
    </subcellularLocation>
</comment>
<dbReference type="SUPFAM" id="SSF103473">
    <property type="entry name" value="MFS general substrate transporter"/>
    <property type="match status" value="1"/>
</dbReference>
<dbReference type="Pfam" id="PF07690">
    <property type="entry name" value="MFS_1"/>
    <property type="match status" value="1"/>
</dbReference>
<dbReference type="PROSITE" id="PS50850">
    <property type="entry name" value="MFS"/>
    <property type="match status" value="1"/>
</dbReference>
<evidence type="ECO:0000256" key="1">
    <source>
        <dbReference type="ARBA" id="ARBA00004651"/>
    </source>
</evidence>
<feature type="transmembrane region" description="Helical" evidence="6">
    <location>
        <begin position="12"/>
        <end position="34"/>
    </location>
</feature>
<evidence type="ECO:0000313" key="9">
    <source>
        <dbReference type="Proteomes" id="UP000239663"/>
    </source>
</evidence>
<evidence type="ECO:0000259" key="7">
    <source>
        <dbReference type="PROSITE" id="PS50850"/>
    </source>
</evidence>
<gene>
    <name evidence="8" type="ORF">CYL18_17475</name>
</gene>
<feature type="domain" description="Major facilitator superfamily (MFS) profile" evidence="7">
    <location>
        <begin position="11"/>
        <end position="533"/>
    </location>
</feature>
<evidence type="ECO:0000256" key="3">
    <source>
        <dbReference type="ARBA" id="ARBA00022692"/>
    </source>
</evidence>
<feature type="transmembrane region" description="Helical" evidence="6">
    <location>
        <begin position="100"/>
        <end position="124"/>
    </location>
</feature>
<organism evidence="8 9">
    <name type="scientific">Pradoshia eiseniae</name>
    <dbReference type="NCBI Taxonomy" id="2064768"/>
    <lineage>
        <taxon>Bacteria</taxon>
        <taxon>Bacillati</taxon>
        <taxon>Bacillota</taxon>
        <taxon>Bacilli</taxon>
        <taxon>Bacillales</taxon>
        <taxon>Bacillaceae</taxon>
        <taxon>Pradoshia</taxon>
    </lineage>
</organism>
<dbReference type="Gene3D" id="1.20.1250.20">
    <property type="entry name" value="MFS general substrate transporter like domains"/>
    <property type="match status" value="1"/>
</dbReference>
<dbReference type="RefSeq" id="WP_104850782.1">
    <property type="nucleotide sequence ID" value="NZ_PKOZ01000019.1"/>
</dbReference>
<evidence type="ECO:0000256" key="6">
    <source>
        <dbReference type="SAM" id="Phobius"/>
    </source>
</evidence>
<feature type="transmembrane region" description="Helical" evidence="6">
    <location>
        <begin position="196"/>
        <end position="214"/>
    </location>
</feature>
<feature type="transmembrane region" description="Helical" evidence="6">
    <location>
        <begin position="164"/>
        <end position="184"/>
    </location>
</feature>
<dbReference type="InterPro" id="IPR036259">
    <property type="entry name" value="MFS_trans_sf"/>
</dbReference>
<dbReference type="EMBL" id="PKOZ01000019">
    <property type="protein sequence ID" value="PQD93870.1"/>
    <property type="molecule type" value="Genomic_DNA"/>
</dbReference>
<feature type="transmembrane region" description="Helical" evidence="6">
    <location>
        <begin position="46"/>
        <end position="65"/>
    </location>
</feature>
<feature type="transmembrane region" description="Helical" evidence="6">
    <location>
        <begin position="363"/>
        <end position="386"/>
    </location>
</feature>
<dbReference type="PANTHER" id="PTHR23501">
    <property type="entry name" value="MAJOR FACILITATOR SUPERFAMILY"/>
    <property type="match status" value="1"/>
</dbReference>
<comment type="caution">
    <text evidence="8">The sequence shown here is derived from an EMBL/GenBank/DDBJ whole genome shotgun (WGS) entry which is preliminary data.</text>
</comment>
<dbReference type="Proteomes" id="UP000239663">
    <property type="component" value="Unassembled WGS sequence"/>
</dbReference>
<feature type="transmembrane region" description="Helical" evidence="6">
    <location>
        <begin position="336"/>
        <end position="357"/>
    </location>
</feature>
<feature type="transmembrane region" description="Helical" evidence="6">
    <location>
        <begin position="273"/>
        <end position="296"/>
    </location>
</feature>
<sequence>MTEKKSSQTWALSLFAIGVFMAALDNGIISAALTTINSNFGVSANWGAWGVTLYTLGLAISVPIIGKLSDRYGRKRLFIIEIAIFGIGSLLVALSPNFTFYLIARFIQAMGGGGIFIIGSSHVLSTMPAEKQGKALGMLGGMNGIASVIGPNLGSFLLDITGNWHFLFLINVPIAIALVIFGLLKLEETKDPVSGRLDFLGTVLLSLSILGIMYGLTNIEGVNFFESLLDPNVYGFLLGGILLFAILLVHESRTEKQGKDPILPFRLLRQPTYLLTLLIGAFSGALLAGMIFIPAFSEQVLGIAQENAGYWMTPLALAAGVGAALGGGLVDKRGPILAVVLSGVISAIGFFLFPAWIDVKWQFVISSCIAGLGMGIILGAPLNILATERLQTDKGTAISTLSLSRQIGMTIAPTIYAGFIARGFNELPGLFKTEFPEILQKNIQEANLGPEGLAELGALTSQMSGGAGGMSEAEMNQVISQIQDPSLKEAVLSSVQEVTQMAAQNGYSGLFYTAVVIAVLIIIATAIMAPIRKKTGVSQQDAAK</sequence>
<evidence type="ECO:0000313" key="8">
    <source>
        <dbReference type="EMBL" id="PQD93870.1"/>
    </source>
</evidence>
<dbReference type="GO" id="GO:0005886">
    <property type="term" value="C:plasma membrane"/>
    <property type="evidence" value="ECO:0007669"/>
    <property type="project" value="UniProtKB-SubCell"/>
</dbReference>
<feature type="transmembrane region" description="Helical" evidence="6">
    <location>
        <begin position="510"/>
        <end position="531"/>
    </location>
</feature>
<keyword evidence="3 6" id="KW-0812">Transmembrane</keyword>
<accession>A0A2S7MVU1</accession>